<dbReference type="SUPFAM" id="SSF46689">
    <property type="entry name" value="Homeodomain-like"/>
    <property type="match status" value="1"/>
</dbReference>
<keyword evidence="7" id="KW-1185">Reference proteome</keyword>
<gene>
    <name evidence="6" type="ORF">BBC0122_014950</name>
</gene>
<dbReference type="InterPro" id="IPR001647">
    <property type="entry name" value="HTH_TetR"/>
</dbReference>
<accession>A0A1U9MIQ9</accession>
<organism evidence="6 7">
    <name type="scientific">Bartonella choladocola</name>
    <dbReference type="NCBI Taxonomy" id="2750995"/>
    <lineage>
        <taxon>Bacteria</taxon>
        <taxon>Pseudomonadati</taxon>
        <taxon>Pseudomonadota</taxon>
        <taxon>Alphaproteobacteria</taxon>
        <taxon>Hyphomicrobiales</taxon>
        <taxon>Bartonellaceae</taxon>
        <taxon>Bartonella</taxon>
    </lineage>
</organism>
<dbReference type="KEGG" id="bapi:BBC0122_014950"/>
<evidence type="ECO:0000256" key="2">
    <source>
        <dbReference type="ARBA" id="ARBA00023125"/>
    </source>
</evidence>
<dbReference type="Pfam" id="PF17932">
    <property type="entry name" value="TetR_C_24"/>
    <property type="match status" value="1"/>
</dbReference>
<dbReference type="Gene3D" id="1.10.357.10">
    <property type="entry name" value="Tetracycline Repressor, domain 2"/>
    <property type="match status" value="1"/>
</dbReference>
<keyword evidence="1" id="KW-0805">Transcription regulation</keyword>
<sequence length="196" mass="22007">MARPRAQDYEEKQSLILSEAAKLFARYGFTGSSINMIADACGMSKALLYHYYPDKDSILFAMLKQHLSELVAAVETATKTAKTPQARVRAIAHALLDTYKDADCEHQVQISSLKLLTADQQSVIVEMERQLVTKLSDALSECLPDLKSKQLLKPLTMSVFGMLNWHYLWFREGKGLTRDEYADMVTKLVLNGGKSL</sequence>
<dbReference type="GO" id="GO:0000976">
    <property type="term" value="F:transcription cis-regulatory region binding"/>
    <property type="evidence" value="ECO:0007669"/>
    <property type="project" value="TreeGrafter"/>
</dbReference>
<evidence type="ECO:0000256" key="4">
    <source>
        <dbReference type="PROSITE-ProRule" id="PRU00335"/>
    </source>
</evidence>
<dbReference type="PANTHER" id="PTHR30055:SF234">
    <property type="entry name" value="HTH-TYPE TRANSCRIPTIONAL REGULATOR BETI"/>
    <property type="match status" value="1"/>
</dbReference>
<dbReference type="EMBL" id="CP015625">
    <property type="protein sequence ID" value="AQT47600.1"/>
    <property type="molecule type" value="Genomic_DNA"/>
</dbReference>
<dbReference type="GO" id="GO:0003700">
    <property type="term" value="F:DNA-binding transcription factor activity"/>
    <property type="evidence" value="ECO:0007669"/>
    <property type="project" value="TreeGrafter"/>
</dbReference>
<dbReference type="InterPro" id="IPR009057">
    <property type="entry name" value="Homeodomain-like_sf"/>
</dbReference>
<dbReference type="InterPro" id="IPR041490">
    <property type="entry name" value="KstR2_TetR_C"/>
</dbReference>
<dbReference type="InterPro" id="IPR050109">
    <property type="entry name" value="HTH-type_TetR-like_transc_reg"/>
</dbReference>
<dbReference type="Pfam" id="PF00440">
    <property type="entry name" value="TetR_N"/>
    <property type="match status" value="1"/>
</dbReference>
<dbReference type="AlphaFoldDB" id="A0A1U9MIQ9"/>
<evidence type="ECO:0000256" key="1">
    <source>
        <dbReference type="ARBA" id="ARBA00023015"/>
    </source>
</evidence>
<feature type="DNA-binding region" description="H-T-H motif" evidence="4">
    <location>
        <begin position="33"/>
        <end position="52"/>
    </location>
</feature>
<protein>
    <submittedName>
        <fullName evidence="6">DNA-binding transcriptional regulator, AcrR family</fullName>
    </submittedName>
</protein>
<keyword evidence="3" id="KW-0804">Transcription</keyword>
<keyword evidence="2 4" id="KW-0238">DNA-binding</keyword>
<reference evidence="6 7" key="1">
    <citation type="submission" date="2016-11" db="EMBL/GenBank/DDBJ databases">
        <title>Comparative genomics of Bartonella apis.</title>
        <authorList>
            <person name="Engel P."/>
        </authorList>
    </citation>
    <scope>NUCLEOTIDE SEQUENCE [LARGE SCALE GENOMIC DNA]</scope>
    <source>
        <strain evidence="6 7">BBC0122</strain>
    </source>
</reference>
<dbReference type="SUPFAM" id="SSF48498">
    <property type="entry name" value="Tetracyclin repressor-like, C-terminal domain"/>
    <property type="match status" value="1"/>
</dbReference>
<dbReference type="PRINTS" id="PR00455">
    <property type="entry name" value="HTHTETR"/>
</dbReference>
<dbReference type="InterPro" id="IPR036271">
    <property type="entry name" value="Tet_transcr_reg_TetR-rel_C_sf"/>
</dbReference>
<dbReference type="PROSITE" id="PS50977">
    <property type="entry name" value="HTH_TETR_2"/>
    <property type="match status" value="1"/>
</dbReference>
<evidence type="ECO:0000313" key="7">
    <source>
        <dbReference type="Proteomes" id="UP000189632"/>
    </source>
</evidence>
<proteinExistence type="predicted"/>
<dbReference type="PANTHER" id="PTHR30055">
    <property type="entry name" value="HTH-TYPE TRANSCRIPTIONAL REGULATOR RUTR"/>
    <property type="match status" value="1"/>
</dbReference>
<evidence type="ECO:0000313" key="6">
    <source>
        <dbReference type="EMBL" id="AQT47600.1"/>
    </source>
</evidence>
<dbReference type="RefSeq" id="WP_225868092.1">
    <property type="nucleotide sequence ID" value="NZ_CP015625.1"/>
</dbReference>
<name>A0A1U9MIQ9_9HYPH</name>
<dbReference type="Proteomes" id="UP000189632">
    <property type="component" value="Chromosome"/>
</dbReference>
<evidence type="ECO:0000259" key="5">
    <source>
        <dbReference type="PROSITE" id="PS50977"/>
    </source>
</evidence>
<dbReference type="Gene3D" id="1.10.10.60">
    <property type="entry name" value="Homeodomain-like"/>
    <property type="match status" value="1"/>
</dbReference>
<evidence type="ECO:0000256" key="3">
    <source>
        <dbReference type="ARBA" id="ARBA00023163"/>
    </source>
</evidence>
<feature type="domain" description="HTH tetR-type" evidence="5">
    <location>
        <begin position="10"/>
        <end position="70"/>
    </location>
</feature>